<proteinExistence type="predicted"/>
<evidence type="ECO:0000313" key="2">
    <source>
        <dbReference type="EMBL" id="JAC61597.1"/>
    </source>
</evidence>
<protein>
    <submittedName>
        <fullName evidence="2">Uncharacterized protein</fullName>
    </submittedName>
</protein>
<reference evidence="2" key="1">
    <citation type="submission" date="2014-05" db="EMBL/GenBank/DDBJ databases">
        <title>The transcriptome of the halophilic microalga Tetraselmis sp. GSL018 isolated from the Great Salt Lake, Utah.</title>
        <authorList>
            <person name="Jinkerson R.E."/>
            <person name="D'Adamo S."/>
            <person name="Posewitz M.C."/>
        </authorList>
    </citation>
    <scope>NUCLEOTIDE SEQUENCE</scope>
    <source>
        <strain evidence="2">GSL018</strain>
    </source>
</reference>
<gene>
    <name evidence="2" type="ORF">TSPGSL018_25791</name>
</gene>
<feature type="non-terminal residue" evidence="2">
    <location>
        <position position="67"/>
    </location>
</feature>
<keyword evidence="1" id="KW-0812">Transmembrane</keyword>
<evidence type="ECO:0000256" key="1">
    <source>
        <dbReference type="SAM" id="Phobius"/>
    </source>
</evidence>
<organism evidence="2">
    <name type="scientific">Tetraselmis sp. GSL018</name>
    <dbReference type="NCBI Taxonomy" id="582737"/>
    <lineage>
        <taxon>Eukaryota</taxon>
        <taxon>Viridiplantae</taxon>
        <taxon>Chlorophyta</taxon>
        <taxon>core chlorophytes</taxon>
        <taxon>Chlorodendrophyceae</taxon>
        <taxon>Chlorodendrales</taxon>
        <taxon>Chlorodendraceae</taxon>
        <taxon>Tetraselmis</taxon>
    </lineage>
</organism>
<accession>A0A061QLR9</accession>
<keyword evidence="1" id="KW-0472">Membrane</keyword>
<dbReference type="EMBL" id="GBEZ01025495">
    <property type="protein sequence ID" value="JAC61597.1"/>
    <property type="molecule type" value="Transcribed_RNA"/>
</dbReference>
<dbReference type="AlphaFoldDB" id="A0A061QLR9"/>
<keyword evidence="1" id="KW-1133">Transmembrane helix</keyword>
<name>A0A061QLR9_9CHLO</name>
<feature type="transmembrane region" description="Helical" evidence="1">
    <location>
        <begin position="12"/>
        <end position="35"/>
    </location>
</feature>
<sequence length="67" mass="7630">MPHPFRPKHIMTYIILSVNAVVQLRVTASSFGVFIPLNHLVFFRPNVGCSGLNRLVCPGLFQRFDLF</sequence>